<name>A0A6S6VY12_9PLEO</name>
<evidence type="ECO:0000313" key="3">
    <source>
        <dbReference type="EMBL" id="CAE7026297.1"/>
    </source>
</evidence>
<feature type="signal peptide" evidence="2">
    <location>
        <begin position="1"/>
        <end position="20"/>
    </location>
</feature>
<keyword evidence="2" id="KW-0732">Signal</keyword>
<evidence type="ECO:0000256" key="1">
    <source>
        <dbReference type="SAM" id="MobiDB-lite"/>
    </source>
</evidence>
<accession>A0A6S6VY12</accession>
<sequence length="262" mass="28431">MRYTTATAFAAMMGMTVVHAAPVVPNIKPDENSGLLASRQDHLGMPTLYEPQGILRKLSSRRNPESEPTFSIALPGPNPNLPDHHQGRFGKKVASGGVRKREASPQRGRRIGNAFEGVGDAIGFLGDALTIHDAVNQKREESFQRTHPGNAYENIPNLAEVDHDSIASLHNNAIEEKREASPDSGHGLNNPISAHLATNLITEDMITENAGKTVNGKREADPQRNSLPNRVLVSKCPGYYCGSTPPAIQEMGAQVRWETCCL</sequence>
<feature type="region of interest" description="Disordered" evidence="1">
    <location>
        <begin position="60"/>
        <end position="110"/>
    </location>
</feature>
<reference evidence="3" key="1">
    <citation type="submission" date="2021-02" db="EMBL/GenBank/DDBJ databases">
        <authorList>
            <person name="Syme A R."/>
            <person name="Syme A R."/>
            <person name="Moolhuijzen P."/>
        </authorList>
    </citation>
    <scope>NUCLEOTIDE SEQUENCE</scope>
    <source>
        <strain evidence="3">W1-1</strain>
    </source>
</reference>
<organism evidence="3 4">
    <name type="scientific">Pyrenophora teres f. teres</name>
    <dbReference type="NCBI Taxonomy" id="97479"/>
    <lineage>
        <taxon>Eukaryota</taxon>
        <taxon>Fungi</taxon>
        <taxon>Dikarya</taxon>
        <taxon>Ascomycota</taxon>
        <taxon>Pezizomycotina</taxon>
        <taxon>Dothideomycetes</taxon>
        <taxon>Pleosporomycetidae</taxon>
        <taxon>Pleosporales</taxon>
        <taxon>Pleosporineae</taxon>
        <taxon>Pleosporaceae</taxon>
        <taxon>Pyrenophora</taxon>
    </lineage>
</organism>
<evidence type="ECO:0000256" key="2">
    <source>
        <dbReference type="SAM" id="SignalP"/>
    </source>
</evidence>
<protein>
    <submittedName>
        <fullName evidence="3">Uncharacterized protein</fullName>
    </submittedName>
</protein>
<dbReference type="Proteomes" id="UP000472372">
    <property type="component" value="Chromosome 3"/>
</dbReference>
<dbReference type="EMBL" id="HG992979">
    <property type="protein sequence ID" value="CAE7026297.1"/>
    <property type="molecule type" value="Genomic_DNA"/>
</dbReference>
<proteinExistence type="predicted"/>
<feature type="chain" id="PRO_5043411448" evidence="2">
    <location>
        <begin position="21"/>
        <end position="262"/>
    </location>
</feature>
<evidence type="ECO:0000313" key="4">
    <source>
        <dbReference type="Proteomes" id="UP000472372"/>
    </source>
</evidence>
<gene>
    <name evidence="3" type="ORF">PTTW11_04050</name>
</gene>
<dbReference type="AlphaFoldDB" id="A0A6S6VY12"/>